<dbReference type="RefSeq" id="WP_039487683.1">
    <property type="nucleotide sequence ID" value="NZ_JASGWX010000011.1"/>
</dbReference>
<keyword evidence="3" id="KW-1185">Reference proteome</keyword>
<reference evidence="2 3" key="1">
    <citation type="submission" date="2023-04" db="EMBL/GenBank/DDBJ databases">
        <title>Novel Pseudoalteromonas species isolated from Pacific coral.</title>
        <authorList>
            <person name="Videau P."/>
            <person name="Shlafstein M.D."/>
            <person name="Oline D.K."/>
            <person name="Strangman W.K."/>
            <person name="Hahnke R.L."/>
            <person name="Saw J.H."/>
            <person name="Ushijima B."/>
        </authorList>
    </citation>
    <scope>NUCLEOTIDE SEQUENCE [LARGE SCALE GENOMIC DNA]</scope>
    <source>
        <strain evidence="2 3">LMG 14908</strain>
    </source>
</reference>
<gene>
    <name evidence="2" type="ORF">QDH73_13885</name>
</gene>
<protein>
    <submittedName>
        <fullName evidence="2">Uncharacterized protein</fullName>
    </submittedName>
</protein>
<dbReference type="EMBL" id="JASGWX010000011">
    <property type="protein sequence ID" value="MDP4485107.1"/>
    <property type="molecule type" value="Genomic_DNA"/>
</dbReference>
<feature type="transmembrane region" description="Helical" evidence="1">
    <location>
        <begin position="181"/>
        <end position="207"/>
    </location>
</feature>
<proteinExistence type="predicted"/>
<dbReference type="Proteomes" id="UP001242314">
    <property type="component" value="Unassembled WGS sequence"/>
</dbReference>
<comment type="caution">
    <text evidence="2">The sequence shown here is derived from an EMBL/GenBank/DDBJ whole genome shotgun (WGS) entry which is preliminary data.</text>
</comment>
<evidence type="ECO:0000313" key="3">
    <source>
        <dbReference type="Proteomes" id="UP001242314"/>
    </source>
</evidence>
<sequence length="217" mass="24881">MKKSKGLTEKIWSSIDEDKKIKWRFFSVVTAVIGVLLIEKSGNEYFDWFLKLLTTIFLFAVIHTQRSYSKITPKLRKFNTKVAIILGTWAIVVFGLAIYLQVIIVVSAQVFLHETENMMNQGLSQYYQITLLIVFLVVIPIATINTYKSLKINDLIFHLPKAGLFKLLARREPKASTFIEFAYLELAAIILCLIYFSSIAVVARSFIDLIILLMSLF</sequence>
<keyword evidence="1" id="KW-0812">Transmembrane</keyword>
<feature type="transmembrane region" description="Helical" evidence="1">
    <location>
        <begin position="45"/>
        <end position="62"/>
    </location>
</feature>
<name>A0ABT9GGT4_9GAMM</name>
<feature type="transmembrane region" description="Helical" evidence="1">
    <location>
        <begin position="126"/>
        <end position="147"/>
    </location>
</feature>
<accession>A0ABT9GGT4</accession>
<feature type="transmembrane region" description="Helical" evidence="1">
    <location>
        <begin position="82"/>
        <end position="106"/>
    </location>
</feature>
<feature type="transmembrane region" description="Helical" evidence="1">
    <location>
        <begin position="21"/>
        <end position="39"/>
    </location>
</feature>
<evidence type="ECO:0000313" key="2">
    <source>
        <dbReference type="EMBL" id="MDP4485107.1"/>
    </source>
</evidence>
<evidence type="ECO:0000256" key="1">
    <source>
        <dbReference type="SAM" id="Phobius"/>
    </source>
</evidence>
<keyword evidence="1" id="KW-0472">Membrane</keyword>
<keyword evidence="1" id="KW-1133">Transmembrane helix</keyword>
<organism evidence="2 3">
    <name type="scientific">Pseudoalteromonas distincta</name>
    <dbReference type="NCBI Taxonomy" id="77608"/>
    <lineage>
        <taxon>Bacteria</taxon>
        <taxon>Pseudomonadati</taxon>
        <taxon>Pseudomonadota</taxon>
        <taxon>Gammaproteobacteria</taxon>
        <taxon>Alteromonadales</taxon>
        <taxon>Pseudoalteromonadaceae</taxon>
        <taxon>Pseudoalteromonas</taxon>
    </lineage>
</organism>